<reference evidence="1" key="1">
    <citation type="submission" date="2021-01" db="EMBL/GenBank/DDBJ databases">
        <authorList>
            <person name="Zhong Y.L."/>
        </authorList>
    </citation>
    <scope>NUCLEOTIDE SEQUENCE</scope>
    <source>
        <strain evidence="1">KCTC 23302</strain>
    </source>
</reference>
<dbReference type="AlphaFoldDB" id="A0A937D6E3"/>
<sequence length="162" mass="17630">MKKIFVFSLLLFVLLVGVKGRRIYIKMRHAKRLKIGVQKFKLLSLSLTPVSNIILSLGNFSSSTFTISQIKVDAYTQDGQLLAEQTVPLAKPFILHPNQNSALPLSFAINATTVINALKSIGGLSSVAANFLTSGTYGLPIVLKGFVEAENIQIPIEESLTI</sequence>
<dbReference type="RefSeq" id="WP_201920242.1">
    <property type="nucleotide sequence ID" value="NZ_BAABAX010000003.1"/>
</dbReference>
<comment type="caution">
    <text evidence="1">The sequence shown here is derived from an EMBL/GenBank/DDBJ whole genome shotgun (WGS) entry which is preliminary data.</text>
</comment>
<keyword evidence="2" id="KW-1185">Reference proteome</keyword>
<evidence type="ECO:0000313" key="2">
    <source>
        <dbReference type="Proteomes" id="UP000651057"/>
    </source>
</evidence>
<gene>
    <name evidence="1" type="ORF">JJQ60_12340</name>
</gene>
<protein>
    <submittedName>
        <fullName evidence="1">Uncharacterized protein</fullName>
    </submittedName>
</protein>
<proteinExistence type="predicted"/>
<dbReference type="EMBL" id="JAERQJ010000004">
    <property type="protein sequence ID" value="MBL0684309.1"/>
    <property type="molecule type" value="Genomic_DNA"/>
</dbReference>
<dbReference type="Proteomes" id="UP000651057">
    <property type="component" value="Unassembled WGS sequence"/>
</dbReference>
<evidence type="ECO:0000313" key="1">
    <source>
        <dbReference type="EMBL" id="MBL0684309.1"/>
    </source>
</evidence>
<accession>A0A937D6E3</accession>
<name>A0A937D6E3_9FLAO</name>
<organism evidence="1 2">
    <name type="scientific">Aquimarina mytili</name>
    <dbReference type="NCBI Taxonomy" id="874423"/>
    <lineage>
        <taxon>Bacteria</taxon>
        <taxon>Pseudomonadati</taxon>
        <taxon>Bacteroidota</taxon>
        <taxon>Flavobacteriia</taxon>
        <taxon>Flavobacteriales</taxon>
        <taxon>Flavobacteriaceae</taxon>
        <taxon>Aquimarina</taxon>
    </lineage>
</organism>